<protein>
    <submittedName>
        <fullName evidence="2">Uncharacterized protein</fullName>
    </submittedName>
</protein>
<name>A0A168CCL7_9EURO</name>
<organism evidence="2 3">
    <name type="scientific">Ascosphaera apis ARSEF 7405</name>
    <dbReference type="NCBI Taxonomy" id="392613"/>
    <lineage>
        <taxon>Eukaryota</taxon>
        <taxon>Fungi</taxon>
        <taxon>Dikarya</taxon>
        <taxon>Ascomycota</taxon>
        <taxon>Pezizomycotina</taxon>
        <taxon>Eurotiomycetes</taxon>
        <taxon>Eurotiomycetidae</taxon>
        <taxon>Onygenales</taxon>
        <taxon>Ascosphaeraceae</taxon>
        <taxon>Ascosphaera</taxon>
    </lineage>
</organism>
<feature type="compositionally biased region" description="Polar residues" evidence="1">
    <location>
        <begin position="903"/>
        <end position="923"/>
    </location>
</feature>
<keyword evidence="3" id="KW-1185">Reference proteome</keyword>
<proteinExistence type="predicted"/>
<dbReference type="OrthoDB" id="10608212at2759"/>
<feature type="region of interest" description="Disordered" evidence="1">
    <location>
        <begin position="1128"/>
        <end position="1154"/>
    </location>
</feature>
<dbReference type="EMBL" id="AZGZ01000003">
    <property type="protein sequence ID" value="KZZ96428.1"/>
    <property type="molecule type" value="Genomic_DNA"/>
</dbReference>
<feature type="region of interest" description="Disordered" evidence="1">
    <location>
        <begin position="1068"/>
        <end position="1092"/>
    </location>
</feature>
<feature type="compositionally biased region" description="Polar residues" evidence="1">
    <location>
        <begin position="228"/>
        <end position="269"/>
    </location>
</feature>
<feature type="compositionally biased region" description="Basic and acidic residues" evidence="1">
    <location>
        <begin position="956"/>
        <end position="976"/>
    </location>
</feature>
<feature type="compositionally biased region" description="Basic and acidic residues" evidence="1">
    <location>
        <begin position="398"/>
        <end position="407"/>
    </location>
</feature>
<feature type="compositionally biased region" description="Basic and acidic residues" evidence="1">
    <location>
        <begin position="146"/>
        <end position="157"/>
    </location>
</feature>
<feature type="compositionally biased region" description="Acidic residues" evidence="1">
    <location>
        <begin position="691"/>
        <end position="705"/>
    </location>
</feature>
<accession>A0A168CCL7</accession>
<feature type="compositionally biased region" description="Polar residues" evidence="1">
    <location>
        <begin position="524"/>
        <end position="555"/>
    </location>
</feature>
<gene>
    <name evidence="2" type="ORF">AAP_01201</name>
</gene>
<sequence>MSKMRTRSQPLSPSGFVSLETAPKARTNLRKRATKKNAAASNDAASQADQPSADVNSENPTVASASAAAAAAAEENDIAAQETSTTRARTTSKRTTRASSAAAENRPSKTKRTTRTTTTITEDREEEIVKVSEPTPAAKRGKGKSTAHDDQKIDDAARPVQGKPTVDTPANAAHMPSSPPLDPSADTIKTHFTKPIRSSPSPPPSQQQSQEPQHLFVEKVPGAFPPKNNEQIVSPINNTSHQPESTPPTSFSDATHTPQSKNHTQSTSFDDIEEPEFLSQPNPIARSPPLLPQSSETPVAAHSQSFSSATRPNGVHRMRTPYSVRLKRKYAESEGRLEKSALRISEMVKQNEEDIQSEIEQRTNKKRKERDIYALEHERRRRAKRRADQATVDALQRSTEERRAELLREEEEQDKYEQEKEQDTLKTPSPAPATPKGSAQTEKTSWLPRITHSVSRLLDSPFRMIGRTPKTESKVQALKGARSFTPDFTKSFTRSFTSRSLFSSSSPKPSQKEDEARVEKEVSTQKISTTVKEIHETSQQGESTSLKQQPKQSATHVDVEGGNLTYSLLPPPLDISNILNDDIIESIERSDTPALQSDPVSDDETIYKDGIPVWDSERPRKGAQKKRHMEDDEAQNDDQGGMGSEANSDREQTLEMSDGEMQASILAGQGQNNGIQVSYRNSAGHTVAVRDEDELSEPDPQDIDVDDSKSPAVKRIKRVRFDSSPQDTPSKLRAKREVQSFTYGQFDSSVDDGIIEGTPSRKHFAGLKYDHLSNPRQQTSGGGTLDTAPYSKAFSKTFHGETSVRSNGDVSLAKDDIEYADGPIQERSVANPRVSFDLNFLDESDASDDSDDSDIGDLMMDKPLELEEIIKGTTASIFQQSFSASTSRSSELKDASAHEQANAAPSSTQLPSFSSGAAAQAPSTPKKDNSTSNRMGPPATPSVPPNYTADAGRTPGRHDPAYLEKISKMRSNAEKYKPKKSSGLRVSSETPEGEEQEEEIVAPVVQTPAGETTSIIEKPVPNASVSALESSTAEKAPEYYTKLVAEYENLEWPSPQVYSAIFSEGPHLIEGDNTIPGSSSSYSSQQTGTNTEELCSPAELVKKHFTTEDTNAATKLWDTEFERFWTERGFWEPEYTEDSDTETDNGEEDDEEDL</sequence>
<feature type="region of interest" description="Disordered" evidence="1">
    <location>
        <begin position="348"/>
        <end position="453"/>
    </location>
</feature>
<feature type="region of interest" description="Disordered" evidence="1">
    <location>
        <begin position="838"/>
        <end position="860"/>
    </location>
</feature>
<dbReference type="AlphaFoldDB" id="A0A168CCL7"/>
<feature type="compositionally biased region" description="Acidic residues" evidence="1">
    <location>
        <begin position="840"/>
        <end position="855"/>
    </location>
</feature>
<feature type="compositionally biased region" description="Polar residues" evidence="1">
    <location>
        <begin position="292"/>
        <end position="311"/>
    </location>
</feature>
<feature type="region of interest" description="Disordered" evidence="1">
    <location>
        <begin position="496"/>
        <end position="564"/>
    </location>
</feature>
<feature type="compositionally biased region" description="Low complexity" evidence="1">
    <location>
        <begin position="63"/>
        <end position="89"/>
    </location>
</feature>
<feature type="region of interest" description="Disordered" evidence="1">
    <location>
        <begin position="1"/>
        <end position="323"/>
    </location>
</feature>
<comment type="caution">
    <text evidence="2">The sequence shown here is derived from an EMBL/GenBank/DDBJ whole genome shotgun (WGS) entry which is preliminary data.</text>
</comment>
<reference evidence="2 3" key="1">
    <citation type="journal article" date="2016" name="Genome Biol. Evol.">
        <title>Divergent and convergent evolution of fungal pathogenicity.</title>
        <authorList>
            <person name="Shang Y."/>
            <person name="Xiao G."/>
            <person name="Zheng P."/>
            <person name="Cen K."/>
            <person name="Zhan S."/>
            <person name="Wang C."/>
        </authorList>
    </citation>
    <scope>NUCLEOTIDE SEQUENCE [LARGE SCALE GENOMIC DNA]</scope>
    <source>
        <strain evidence="2 3">ARSEF 7405</strain>
    </source>
</reference>
<feature type="region of interest" description="Disordered" evidence="1">
    <location>
        <begin position="589"/>
        <end position="714"/>
    </location>
</feature>
<feature type="compositionally biased region" description="Acidic residues" evidence="1">
    <location>
        <begin position="991"/>
        <end position="1000"/>
    </location>
</feature>
<feature type="compositionally biased region" description="Low complexity" evidence="1">
    <location>
        <begin position="37"/>
        <end position="54"/>
    </location>
</feature>
<dbReference type="Proteomes" id="UP000242877">
    <property type="component" value="Unassembled WGS sequence"/>
</dbReference>
<evidence type="ECO:0000313" key="2">
    <source>
        <dbReference type="EMBL" id="KZZ96428.1"/>
    </source>
</evidence>
<feature type="compositionally biased region" description="Polar residues" evidence="1">
    <location>
        <begin position="669"/>
        <end position="684"/>
    </location>
</feature>
<dbReference type="VEuPathDB" id="FungiDB:AAP_01201"/>
<feature type="compositionally biased region" description="Acidic residues" evidence="1">
    <location>
        <begin position="1134"/>
        <end position="1154"/>
    </location>
</feature>
<evidence type="ECO:0000256" key="1">
    <source>
        <dbReference type="SAM" id="MobiDB-lite"/>
    </source>
</evidence>
<feature type="compositionally biased region" description="Basic and acidic residues" evidence="1">
    <location>
        <begin position="510"/>
        <end position="523"/>
    </location>
</feature>
<evidence type="ECO:0000313" key="3">
    <source>
        <dbReference type="Proteomes" id="UP000242877"/>
    </source>
</evidence>
<feature type="region of interest" description="Disordered" evidence="1">
    <location>
        <begin position="880"/>
        <end position="1024"/>
    </location>
</feature>
<feature type="compositionally biased region" description="Basic and acidic residues" evidence="1">
    <location>
        <begin position="415"/>
        <end position="424"/>
    </location>
</feature>
<feature type="compositionally biased region" description="Low complexity" evidence="1">
    <location>
        <begin position="496"/>
        <end position="509"/>
    </location>
</feature>
<feature type="compositionally biased region" description="Basic and acidic residues" evidence="1">
    <location>
        <begin position="359"/>
        <end position="378"/>
    </location>
</feature>